<evidence type="ECO:0000313" key="2">
    <source>
        <dbReference type="EMBL" id="JAE07629.1"/>
    </source>
</evidence>
<reference evidence="2" key="1">
    <citation type="submission" date="2014-09" db="EMBL/GenBank/DDBJ databases">
        <authorList>
            <person name="Magalhaes I.L.F."/>
            <person name="Oliveira U."/>
            <person name="Santos F.R."/>
            <person name="Vidigal T.H.D.A."/>
            <person name="Brescovit A.D."/>
            <person name="Santos A.J."/>
        </authorList>
    </citation>
    <scope>NUCLEOTIDE SEQUENCE</scope>
    <source>
        <tissue evidence="2">Shoot tissue taken approximately 20 cm above the soil surface</tissue>
    </source>
</reference>
<sequence>MLQMNTTTNWMQPQTRFSRPTKRRNSTD</sequence>
<organism evidence="2">
    <name type="scientific">Arundo donax</name>
    <name type="common">Giant reed</name>
    <name type="synonym">Donax arundinaceus</name>
    <dbReference type="NCBI Taxonomy" id="35708"/>
    <lineage>
        <taxon>Eukaryota</taxon>
        <taxon>Viridiplantae</taxon>
        <taxon>Streptophyta</taxon>
        <taxon>Embryophyta</taxon>
        <taxon>Tracheophyta</taxon>
        <taxon>Spermatophyta</taxon>
        <taxon>Magnoliopsida</taxon>
        <taxon>Liliopsida</taxon>
        <taxon>Poales</taxon>
        <taxon>Poaceae</taxon>
        <taxon>PACMAD clade</taxon>
        <taxon>Arundinoideae</taxon>
        <taxon>Arundineae</taxon>
        <taxon>Arundo</taxon>
    </lineage>
</organism>
<feature type="compositionally biased region" description="Polar residues" evidence="1">
    <location>
        <begin position="1"/>
        <end position="18"/>
    </location>
</feature>
<proteinExistence type="predicted"/>
<protein>
    <submittedName>
        <fullName evidence="2">Uncharacterized protein</fullName>
    </submittedName>
</protein>
<accession>A0A0A9F8W7</accession>
<feature type="compositionally biased region" description="Basic residues" evidence="1">
    <location>
        <begin position="19"/>
        <end position="28"/>
    </location>
</feature>
<evidence type="ECO:0000256" key="1">
    <source>
        <dbReference type="SAM" id="MobiDB-lite"/>
    </source>
</evidence>
<reference evidence="2" key="2">
    <citation type="journal article" date="2015" name="Data Brief">
        <title>Shoot transcriptome of the giant reed, Arundo donax.</title>
        <authorList>
            <person name="Barrero R.A."/>
            <person name="Guerrero F.D."/>
            <person name="Moolhuijzen P."/>
            <person name="Goolsby J.A."/>
            <person name="Tidwell J."/>
            <person name="Bellgard S.E."/>
            <person name="Bellgard M.I."/>
        </authorList>
    </citation>
    <scope>NUCLEOTIDE SEQUENCE</scope>
    <source>
        <tissue evidence="2">Shoot tissue taken approximately 20 cm above the soil surface</tissue>
    </source>
</reference>
<dbReference type="AlphaFoldDB" id="A0A0A9F8W7"/>
<dbReference type="EMBL" id="GBRH01190267">
    <property type="protein sequence ID" value="JAE07629.1"/>
    <property type="molecule type" value="Transcribed_RNA"/>
</dbReference>
<name>A0A0A9F8W7_ARUDO</name>
<feature type="region of interest" description="Disordered" evidence="1">
    <location>
        <begin position="1"/>
        <end position="28"/>
    </location>
</feature>